<dbReference type="GO" id="GO:0008834">
    <property type="term" value="F:ditrans,polycis-undecaprenyl-diphosphate synthase [(2E,6E)-farnesyl-diphosphate specific] activity"/>
    <property type="evidence" value="ECO:0007669"/>
    <property type="project" value="UniProtKB-UniRule"/>
</dbReference>
<dbReference type="InterPro" id="IPR018520">
    <property type="entry name" value="UPP_synth-like_CS"/>
</dbReference>
<accession>A0A0F4PLC9</accession>
<feature type="binding site" evidence="2">
    <location>
        <begin position="29"/>
        <end position="32"/>
    </location>
    <ligand>
        <name>substrate</name>
    </ligand>
</feature>
<dbReference type="Proteomes" id="UP000305874">
    <property type="component" value="Unassembled WGS sequence"/>
</dbReference>
<dbReference type="OrthoDB" id="4191603at2"/>
<organism evidence="3 5">
    <name type="scientific">Pseudoalteromonas ruthenica</name>
    <dbReference type="NCBI Taxonomy" id="151081"/>
    <lineage>
        <taxon>Bacteria</taxon>
        <taxon>Pseudomonadati</taxon>
        <taxon>Pseudomonadota</taxon>
        <taxon>Gammaproteobacteria</taxon>
        <taxon>Alteromonadales</taxon>
        <taxon>Pseudoalteromonadaceae</taxon>
        <taxon>Pseudoalteromonas</taxon>
    </lineage>
</organism>
<dbReference type="HAMAP" id="MF_01139">
    <property type="entry name" value="ISPT"/>
    <property type="match status" value="1"/>
</dbReference>
<dbReference type="GO" id="GO:0000287">
    <property type="term" value="F:magnesium ion binding"/>
    <property type="evidence" value="ECO:0007669"/>
    <property type="project" value="UniProtKB-UniRule"/>
</dbReference>
<dbReference type="PANTHER" id="PTHR10291:SF0">
    <property type="entry name" value="DEHYDRODOLICHYL DIPHOSPHATE SYNTHASE 2"/>
    <property type="match status" value="1"/>
</dbReference>
<dbReference type="STRING" id="151081.TW72_17145"/>
<feature type="binding site" evidence="2">
    <location>
        <position position="77"/>
    </location>
    <ligand>
        <name>substrate</name>
    </ligand>
</feature>
<feature type="binding site" evidence="2">
    <location>
        <position position="33"/>
    </location>
    <ligand>
        <name>substrate</name>
    </ligand>
</feature>
<feature type="binding site" evidence="2">
    <location>
        <begin position="202"/>
        <end position="204"/>
    </location>
    <ligand>
        <name>substrate</name>
    </ligand>
</feature>
<dbReference type="PROSITE" id="PS01066">
    <property type="entry name" value="UPP_SYNTHASE"/>
    <property type="match status" value="1"/>
</dbReference>
<feature type="binding site" evidence="2">
    <location>
        <begin position="73"/>
        <end position="75"/>
    </location>
    <ligand>
        <name>substrate</name>
    </ligand>
</feature>
<dbReference type="AlphaFoldDB" id="A0A0F4PLC9"/>
<reference evidence="6" key="3">
    <citation type="submission" date="2019-06" db="EMBL/GenBank/DDBJ databases">
        <title>Co-occurence of chitin degradation, pigmentation and bioactivity in marine Pseudoalteromonas.</title>
        <authorList>
            <person name="Sonnenschein E.C."/>
            <person name="Bech P.K."/>
        </authorList>
    </citation>
    <scope>NUCLEOTIDE SEQUENCE [LARGE SCALE GENOMIC DNA]</scope>
    <source>
        <strain evidence="6">S2897</strain>
    </source>
</reference>
<comment type="catalytic activity">
    <reaction evidence="2">
        <text>8 isopentenyl diphosphate + (2E,6E)-farnesyl diphosphate = di-trans,octa-cis-undecaprenyl diphosphate + 8 diphosphate</text>
        <dbReference type="Rhea" id="RHEA:27551"/>
        <dbReference type="ChEBI" id="CHEBI:33019"/>
        <dbReference type="ChEBI" id="CHEBI:58405"/>
        <dbReference type="ChEBI" id="CHEBI:128769"/>
        <dbReference type="ChEBI" id="CHEBI:175763"/>
        <dbReference type="EC" id="2.5.1.31"/>
    </reaction>
</comment>
<dbReference type="Proteomes" id="UP000033664">
    <property type="component" value="Unassembled WGS sequence"/>
</dbReference>
<feature type="binding site" evidence="2">
    <location>
        <position position="45"/>
    </location>
    <ligand>
        <name>substrate</name>
    </ligand>
</feature>
<dbReference type="FunFam" id="3.40.1180.10:FF:000001">
    <property type="entry name" value="(2E,6E)-farnesyl-diphosphate-specific ditrans,polycis-undecaprenyl-diphosphate synthase"/>
    <property type="match status" value="1"/>
</dbReference>
<name>A0A0F4PLC9_9GAMM</name>
<dbReference type="InterPro" id="IPR001441">
    <property type="entry name" value="UPP_synth-like"/>
</dbReference>
<dbReference type="NCBIfam" id="TIGR00055">
    <property type="entry name" value="uppS"/>
    <property type="match status" value="1"/>
</dbReference>
<dbReference type="GO" id="GO:0008360">
    <property type="term" value="P:regulation of cell shape"/>
    <property type="evidence" value="ECO:0007669"/>
    <property type="project" value="UniProtKB-KW"/>
</dbReference>
<dbReference type="GO" id="GO:0005829">
    <property type="term" value="C:cytosol"/>
    <property type="evidence" value="ECO:0007669"/>
    <property type="project" value="TreeGrafter"/>
</dbReference>
<feature type="binding site" evidence="2">
    <location>
        <position position="79"/>
    </location>
    <ligand>
        <name>substrate</name>
    </ligand>
</feature>
<feature type="binding site" evidence="2">
    <location>
        <position position="28"/>
    </location>
    <ligand>
        <name>Mg(2+)</name>
        <dbReference type="ChEBI" id="CHEBI:18420"/>
    </ligand>
</feature>
<protein>
    <recommendedName>
        <fullName evidence="2">Ditrans,polycis-undecaprenyl-diphosphate synthase ((2E,6E)-farnesyl-diphosphate specific)</fullName>
        <ecNumber evidence="2">2.5.1.31</ecNumber>
    </recommendedName>
    <alternativeName>
        <fullName evidence="2">Ditrans,polycis-undecaprenylcistransferase</fullName>
    </alternativeName>
    <alternativeName>
        <fullName evidence="2">Undecaprenyl diphosphate synthase</fullName>
        <shortName evidence="2">UDS</shortName>
    </alternativeName>
    <alternativeName>
        <fullName evidence="2">Undecaprenyl pyrophosphate synthase</fullName>
        <shortName evidence="2">UPP synthase</shortName>
    </alternativeName>
</protein>
<dbReference type="CDD" id="cd00475">
    <property type="entry name" value="Cis_IPPS"/>
    <property type="match status" value="1"/>
</dbReference>
<dbReference type="InterPro" id="IPR036424">
    <property type="entry name" value="UPP_synth-like_sf"/>
</dbReference>
<keyword evidence="2" id="KW-0961">Cell wall biogenesis/degradation</keyword>
<dbReference type="Gene3D" id="3.40.1180.10">
    <property type="entry name" value="Decaprenyl diphosphate synthase-like"/>
    <property type="match status" value="1"/>
</dbReference>
<comment type="function">
    <text evidence="2">Catalyzes the sequential condensation of isopentenyl diphosphate (IPP) with (2E,6E)-farnesyl diphosphate (E,E-FPP) to yield (2Z,6Z,10Z,14Z,18Z,22Z,26Z,30Z,34E,38E)-undecaprenyl diphosphate (di-trans,octa-cis-UPP). UPP is the precursor of glycosyl carrier lipid in the biosynthesis of bacterial cell wall polysaccharide components such as peptidoglycan and lipopolysaccharide.</text>
</comment>
<evidence type="ECO:0000256" key="2">
    <source>
        <dbReference type="HAMAP-Rule" id="MF_01139"/>
    </source>
</evidence>
<keyword evidence="2" id="KW-0573">Peptidoglycan synthesis</keyword>
<keyword evidence="2" id="KW-0133">Cell shape</keyword>
<reference evidence="3 5" key="1">
    <citation type="journal article" date="2015" name="BMC Genomics">
        <title>Genome mining reveals unlocked bioactive potential of marine Gram-negative bacteria.</title>
        <authorList>
            <person name="Machado H."/>
            <person name="Sonnenschein E.C."/>
            <person name="Melchiorsen J."/>
            <person name="Gram L."/>
        </authorList>
    </citation>
    <scope>NUCLEOTIDE SEQUENCE [LARGE SCALE GENOMIC DNA]</scope>
    <source>
        <strain evidence="3 5">S3137</strain>
    </source>
</reference>
<evidence type="ECO:0000313" key="6">
    <source>
        <dbReference type="Proteomes" id="UP000305874"/>
    </source>
</evidence>
<comment type="caution">
    <text evidence="3">The sequence shown here is derived from an EMBL/GenBank/DDBJ whole genome shotgun (WGS) entry which is preliminary data.</text>
</comment>
<dbReference type="EMBL" id="PNCG01000002">
    <property type="protein sequence ID" value="TMP88723.1"/>
    <property type="molecule type" value="Genomic_DNA"/>
</dbReference>
<evidence type="ECO:0000256" key="1">
    <source>
        <dbReference type="ARBA" id="ARBA00022679"/>
    </source>
</evidence>
<evidence type="ECO:0000313" key="3">
    <source>
        <dbReference type="EMBL" id="KJY96287.1"/>
    </source>
</evidence>
<dbReference type="GO" id="GO:0016094">
    <property type="term" value="P:polyprenol biosynthetic process"/>
    <property type="evidence" value="ECO:0007669"/>
    <property type="project" value="TreeGrafter"/>
</dbReference>
<keyword evidence="2" id="KW-0479">Metal-binding</keyword>
<reference evidence="4 6" key="2">
    <citation type="submission" date="2017-12" db="EMBL/GenBank/DDBJ databases">
        <authorList>
            <person name="Paulsen S."/>
            <person name="Gram L.K."/>
        </authorList>
    </citation>
    <scope>NUCLEOTIDE SEQUENCE [LARGE SCALE GENOMIC DNA]</scope>
    <source>
        <strain evidence="4 6">S2897</strain>
    </source>
</reference>
<keyword evidence="1 2" id="KW-0808">Transferase</keyword>
<evidence type="ECO:0000313" key="5">
    <source>
        <dbReference type="Proteomes" id="UP000033664"/>
    </source>
</evidence>
<dbReference type="EC" id="2.5.1.31" evidence="2"/>
<feature type="binding site" evidence="2">
    <location>
        <position position="41"/>
    </location>
    <ligand>
        <name>substrate</name>
    </ligand>
</feature>
<dbReference type="GO" id="GO:0071555">
    <property type="term" value="P:cell wall organization"/>
    <property type="evidence" value="ECO:0007669"/>
    <property type="project" value="UniProtKB-KW"/>
</dbReference>
<keyword evidence="2" id="KW-0460">Magnesium</keyword>
<feature type="active site" description="Proton acceptor" evidence="2">
    <location>
        <position position="76"/>
    </location>
</feature>
<dbReference type="GO" id="GO:0009252">
    <property type="term" value="P:peptidoglycan biosynthetic process"/>
    <property type="evidence" value="ECO:0007669"/>
    <property type="project" value="UniProtKB-UniRule"/>
</dbReference>
<evidence type="ECO:0000313" key="4">
    <source>
        <dbReference type="EMBL" id="TMP88723.1"/>
    </source>
</evidence>
<dbReference type="PATRIC" id="fig|151081.8.peg.2442"/>
<comment type="subunit">
    <text evidence="2">Homodimer.</text>
</comment>
<keyword evidence="5" id="KW-1185">Reference proteome</keyword>
<dbReference type="Pfam" id="PF01255">
    <property type="entry name" value="Prenyltransf"/>
    <property type="match status" value="1"/>
</dbReference>
<dbReference type="EMBL" id="JXXZ01000018">
    <property type="protein sequence ID" value="KJY96287.1"/>
    <property type="molecule type" value="Genomic_DNA"/>
</dbReference>
<sequence>MDNVSFMALDAQQIAQQSLPKHVAIIMDGNGRWAQAQGRPRVYGHKKGVDAVKDAVKFCSKLGIESLTLFAFSSENWRRPEEEVSTLMELFMMVLGREVKKLHKNNVKLSIIGDMSRFSNKLQEKIAAAESLTAENTGLRLNIAANYGGRWDIGYAAQQLAKQVQAGELSADDIDEHSLAKHISLNEQSELDLLIRTGGDLRISNFLLWQAAYAELYFTPTLWPDFNESAFADAIACYVSRERRFGCTGEQIKQLLCTAQP</sequence>
<proteinExistence type="inferred from homology"/>
<comment type="cofactor">
    <cofactor evidence="2">
        <name>Mg(2+)</name>
        <dbReference type="ChEBI" id="CHEBI:18420"/>
    </cofactor>
    <text evidence="2">Binds 2 magnesium ions per subunit.</text>
</comment>
<feature type="active site" evidence="2">
    <location>
        <position position="28"/>
    </location>
</feature>
<dbReference type="NCBIfam" id="NF011405">
    <property type="entry name" value="PRK14830.1"/>
    <property type="match status" value="1"/>
</dbReference>
<feature type="binding site" evidence="2">
    <location>
        <position position="215"/>
    </location>
    <ligand>
        <name>Mg(2+)</name>
        <dbReference type="ChEBI" id="CHEBI:18420"/>
    </ligand>
</feature>
<dbReference type="eggNOG" id="COG0020">
    <property type="taxonomic scope" value="Bacteria"/>
</dbReference>
<gene>
    <name evidence="2" type="primary">uppS</name>
    <name evidence="4" type="ORF">CWC05_04675</name>
    <name evidence="3" type="ORF">TW72_17145</name>
</gene>
<comment type="similarity">
    <text evidence="2">Belongs to the UPP synthase family.</text>
</comment>
<dbReference type="PANTHER" id="PTHR10291">
    <property type="entry name" value="DEHYDRODOLICHYL DIPHOSPHATE SYNTHASE FAMILY MEMBER"/>
    <property type="match status" value="1"/>
</dbReference>
<reference evidence="4" key="4">
    <citation type="submission" date="2019-09" db="EMBL/GenBank/DDBJ databases">
        <title>Co-occurence of chitin degradation, pigmentation and bioactivity in marine Pseudoalteromonas.</title>
        <authorList>
            <person name="Sonnenschein E.C."/>
            <person name="Bech P.K."/>
        </authorList>
    </citation>
    <scope>NUCLEOTIDE SEQUENCE</scope>
    <source>
        <strain evidence="4">S2897</strain>
    </source>
</reference>
<feature type="binding site" evidence="2">
    <location>
        <position position="196"/>
    </location>
    <ligand>
        <name>substrate</name>
    </ligand>
</feature>
<dbReference type="SUPFAM" id="SSF64005">
    <property type="entry name" value="Undecaprenyl diphosphate synthase"/>
    <property type="match status" value="1"/>
</dbReference>